<dbReference type="InterPro" id="IPR044152">
    <property type="entry name" value="YqjM-like"/>
</dbReference>
<sequence>MKKSDKANVPTRLFSPVALRGISARNRVVVSPMCQYRSVDGSPTDWHLVNSGRYAIGGAGIVFYEETAVEARGRKSYGCASIERDGQIPAYRRITDFIRAMGAVPAIQLGHSGAKGSVKGAMDEWTPLTAGDAAAGLAPWQTISASAHPFGTGRPPSTAMDQGEIDRVVAAFAAAAARSHAAGFDICEIHGAHGYLIHQFLSPVTNTRADRYGADRAGRMRFALEVTEAVRAAWPAHKPLFFRVSARDGRGGLWDIDDSVALAGALKERGVDVVDCSSGGITGTSSMPVVPRVPGYQVEFARRIKQAAGVPTMAVGLITEPAQAEAILQAGDADLIALARELMFNADWPVHAAKALGHGAYLSLLPPDFAFRLHRRDEVGRLPFNQVGASLAHADALVEST</sequence>
<keyword evidence="3" id="KW-0288">FMN</keyword>
<gene>
    <name evidence="7" type="ORF">FHP25_33785</name>
</gene>
<feature type="domain" description="NADH:flavin oxidoreductase/NADH oxidase N-terminal" evidence="6">
    <location>
        <begin position="13"/>
        <end position="356"/>
    </location>
</feature>
<dbReference type="EMBL" id="VDUZ01000056">
    <property type="protein sequence ID" value="TXL70626.1"/>
    <property type="molecule type" value="Genomic_DNA"/>
</dbReference>
<dbReference type="GO" id="GO:0003959">
    <property type="term" value="F:NADPH dehydrogenase activity"/>
    <property type="evidence" value="ECO:0007669"/>
    <property type="project" value="InterPro"/>
</dbReference>
<keyword evidence="5" id="KW-0560">Oxidoreductase</keyword>
<dbReference type="PANTHER" id="PTHR43303">
    <property type="entry name" value="NADPH DEHYDROGENASE C23G7.10C-RELATED"/>
    <property type="match status" value="1"/>
</dbReference>
<evidence type="ECO:0000313" key="8">
    <source>
        <dbReference type="Proteomes" id="UP000321638"/>
    </source>
</evidence>
<evidence type="ECO:0000256" key="1">
    <source>
        <dbReference type="ARBA" id="ARBA00001917"/>
    </source>
</evidence>
<comment type="caution">
    <text evidence="7">The sequence shown here is derived from an EMBL/GenBank/DDBJ whole genome shotgun (WGS) entry which is preliminary data.</text>
</comment>
<evidence type="ECO:0000256" key="3">
    <source>
        <dbReference type="ARBA" id="ARBA00022643"/>
    </source>
</evidence>
<evidence type="ECO:0000256" key="5">
    <source>
        <dbReference type="ARBA" id="ARBA00023002"/>
    </source>
</evidence>
<evidence type="ECO:0000313" key="7">
    <source>
        <dbReference type="EMBL" id="TXL70626.1"/>
    </source>
</evidence>
<dbReference type="InterPro" id="IPR013785">
    <property type="entry name" value="Aldolase_TIM"/>
</dbReference>
<evidence type="ECO:0000256" key="2">
    <source>
        <dbReference type="ARBA" id="ARBA00022630"/>
    </source>
</evidence>
<name>A0A5C8PA02_9HYPH</name>
<dbReference type="GO" id="GO:0050661">
    <property type="term" value="F:NADP binding"/>
    <property type="evidence" value="ECO:0007669"/>
    <property type="project" value="InterPro"/>
</dbReference>
<reference evidence="7 8" key="1">
    <citation type="submission" date="2019-06" db="EMBL/GenBank/DDBJ databases">
        <title>New taxonomy in bacterial strain CC-CFT640, isolated from vineyard.</title>
        <authorList>
            <person name="Lin S.-Y."/>
            <person name="Tsai C.-F."/>
            <person name="Young C.-C."/>
        </authorList>
    </citation>
    <scope>NUCLEOTIDE SEQUENCE [LARGE SCALE GENOMIC DNA]</scope>
    <source>
        <strain evidence="7 8">CC-CFT640</strain>
    </source>
</reference>
<protein>
    <submittedName>
        <fullName evidence="7">NADH:flavin oxidoreductase/NADH oxidase</fullName>
    </submittedName>
</protein>
<dbReference type="Proteomes" id="UP000321638">
    <property type="component" value="Unassembled WGS sequence"/>
</dbReference>
<keyword evidence="2" id="KW-0285">Flavoprotein</keyword>
<keyword evidence="4" id="KW-0521">NADP</keyword>
<proteinExistence type="predicted"/>
<evidence type="ECO:0000259" key="6">
    <source>
        <dbReference type="Pfam" id="PF00724"/>
    </source>
</evidence>
<comment type="cofactor">
    <cofactor evidence="1">
        <name>FMN</name>
        <dbReference type="ChEBI" id="CHEBI:58210"/>
    </cofactor>
</comment>
<keyword evidence="8" id="KW-1185">Reference proteome</keyword>
<dbReference type="GO" id="GO:0010181">
    <property type="term" value="F:FMN binding"/>
    <property type="evidence" value="ECO:0007669"/>
    <property type="project" value="InterPro"/>
</dbReference>
<dbReference type="AlphaFoldDB" id="A0A5C8PA02"/>
<evidence type="ECO:0000256" key="4">
    <source>
        <dbReference type="ARBA" id="ARBA00022857"/>
    </source>
</evidence>
<dbReference type="Gene3D" id="3.20.20.70">
    <property type="entry name" value="Aldolase class I"/>
    <property type="match status" value="1"/>
</dbReference>
<dbReference type="SUPFAM" id="SSF51395">
    <property type="entry name" value="FMN-linked oxidoreductases"/>
    <property type="match status" value="1"/>
</dbReference>
<accession>A0A5C8PA02</accession>
<dbReference type="CDD" id="cd02932">
    <property type="entry name" value="OYE_YqiM_FMN"/>
    <property type="match status" value="1"/>
</dbReference>
<dbReference type="OrthoDB" id="9804454at2"/>
<dbReference type="InterPro" id="IPR001155">
    <property type="entry name" value="OxRdtase_FMN_N"/>
</dbReference>
<dbReference type="PANTHER" id="PTHR43303:SF4">
    <property type="entry name" value="NADPH DEHYDROGENASE C23G7.10C-RELATED"/>
    <property type="match status" value="1"/>
</dbReference>
<dbReference type="Pfam" id="PF00724">
    <property type="entry name" value="Oxidored_FMN"/>
    <property type="match status" value="1"/>
</dbReference>
<organism evidence="7 8">
    <name type="scientific">Vineibacter terrae</name>
    <dbReference type="NCBI Taxonomy" id="2586908"/>
    <lineage>
        <taxon>Bacteria</taxon>
        <taxon>Pseudomonadati</taxon>
        <taxon>Pseudomonadota</taxon>
        <taxon>Alphaproteobacteria</taxon>
        <taxon>Hyphomicrobiales</taxon>
        <taxon>Vineibacter</taxon>
    </lineage>
</organism>
<dbReference type="RefSeq" id="WP_147851420.1">
    <property type="nucleotide sequence ID" value="NZ_VDUZ01000056.1"/>
</dbReference>